<evidence type="ECO:0000313" key="2">
    <source>
        <dbReference type="EMBL" id="WMV09911.1"/>
    </source>
</evidence>
<accession>A0AAF0PWK3</accession>
<gene>
    <name evidence="2" type="ORF">MTR67_003296</name>
</gene>
<proteinExistence type="predicted"/>
<name>A0AAF0PWK3_SOLVR</name>
<reference evidence="2" key="1">
    <citation type="submission" date="2023-08" db="EMBL/GenBank/DDBJ databases">
        <title>A de novo genome assembly of Solanum verrucosum Schlechtendal, a Mexican diploid species geographically isolated from the other diploid A-genome species in potato relatives.</title>
        <authorList>
            <person name="Hosaka K."/>
        </authorList>
    </citation>
    <scope>NUCLEOTIDE SEQUENCE</scope>
    <source>
        <tissue evidence="2">Young leaves</tissue>
    </source>
</reference>
<evidence type="ECO:0000313" key="3">
    <source>
        <dbReference type="Proteomes" id="UP001234989"/>
    </source>
</evidence>
<feature type="compositionally biased region" description="Acidic residues" evidence="1">
    <location>
        <begin position="51"/>
        <end position="73"/>
    </location>
</feature>
<dbReference type="EMBL" id="CP133612">
    <property type="protein sequence ID" value="WMV09911.1"/>
    <property type="molecule type" value="Genomic_DNA"/>
</dbReference>
<organism evidence="2 3">
    <name type="scientific">Solanum verrucosum</name>
    <dbReference type="NCBI Taxonomy" id="315347"/>
    <lineage>
        <taxon>Eukaryota</taxon>
        <taxon>Viridiplantae</taxon>
        <taxon>Streptophyta</taxon>
        <taxon>Embryophyta</taxon>
        <taxon>Tracheophyta</taxon>
        <taxon>Spermatophyta</taxon>
        <taxon>Magnoliopsida</taxon>
        <taxon>eudicotyledons</taxon>
        <taxon>Gunneridae</taxon>
        <taxon>Pentapetalae</taxon>
        <taxon>asterids</taxon>
        <taxon>lamiids</taxon>
        <taxon>Solanales</taxon>
        <taxon>Solanaceae</taxon>
        <taxon>Solanoideae</taxon>
        <taxon>Solaneae</taxon>
        <taxon>Solanum</taxon>
    </lineage>
</organism>
<evidence type="ECO:0000256" key="1">
    <source>
        <dbReference type="SAM" id="MobiDB-lite"/>
    </source>
</evidence>
<sequence>MDDDGSESDSSLEICAPNLHYLVLSHDLHDFTCRLVDVSSVVKAKDNPCQDSDDEEDSCNDYFQDSDDEEDSCSDYYYHDSDDDEDNFDQDSDDDEDNTDQDSDDDEEDEP</sequence>
<protein>
    <submittedName>
        <fullName evidence="2">Uncharacterized protein</fullName>
    </submittedName>
</protein>
<dbReference type="AlphaFoldDB" id="A0AAF0PWK3"/>
<dbReference type="Proteomes" id="UP001234989">
    <property type="component" value="Chromosome 1"/>
</dbReference>
<keyword evidence="3" id="KW-1185">Reference proteome</keyword>
<feature type="region of interest" description="Disordered" evidence="1">
    <location>
        <begin position="45"/>
        <end position="111"/>
    </location>
</feature>
<feature type="compositionally biased region" description="Acidic residues" evidence="1">
    <location>
        <begin position="81"/>
        <end position="111"/>
    </location>
</feature>